<feature type="compositionally biased region" description="Basic and acidic residues" evidence="5">
    <location>
        <begin position="870"/>
        <end position="925"/>
    </location>
</feature>
<dbReference type="InterPro" id="IPR004045">
    <property type="entry name" value="Glutathione_S-Trfase_N"/>
</dbReference>
<dbReference type="GO" id="GO:0004386">
    <property type="term" value="F:helicase activity"/>
    <property type="evidence" value="ECO:0007669"/>
    <property type="project" value="UniProtKB-KW"/>
</dbReference>
<comment type="caution">
    <text evidence="9">The sequence shown here is derived from an EMBL/GenBank/DDBJ whole genome shotgun (WGS) entry which is preliminary data.</text>
</comment>
<dbReference type="PROSITE" id="PS50404">
    <property type="entry name" value="GST_NTER"/>
    <property type="match status" value="1"/>
</dbReference>
<evidence type="ECO:0000256" key="5">
    <source>
        <dbReference type="SAM" id="MobiDB-lite"/>
    </source>
</evidence>
<dbReference type="InterPro" id="IPR040079">
    <property type="entry name" value="Glutathione_S-Trfase"/>
</dbReference>
<evidence type="ECO:0000259" key="8">
    <source>
        <dbReference type="PROSITE" id="PS51192"/>
    </source>
</evidence>
<protein>
    <recommendedName>
        <fullName evidence="11">Glutathione transferase</fullName>
    </recommendedName>
</protein>
<evidence type="ECO:0000256" key="3">
    <source>
        <dbReference type="ARBA" id="ARBA00022806"/>
    </source>
</evidence>
<dbReference type="GO" id="GO:0005737">
    <property type="term" value="C:cytoplasm"/>
    <property type="evidence" value="ECO:0007669"/>
    <property type="project" value="TreeGrafter"/>
</dbReference>
<dbReference type="Gene3D" id="1.20.1050.10">
    <property type="match status" value="1"/>
</dbReference>
<dbReference type="PANTHER" id="PTHR44533:SF4">
    <property type="entry name" value="DEAD_H RNA HELICASE, PUTATIVE-RELATED"/>
    <property type="match status" value="1"/>
</dbReference>
<dbReference type="InterPro" id="IPR014001">
    <property type="entry name" value="Helicase_ATP-bd"/>
</dbReference>
<feature type="domain" description="GST C-terminal" evidence="7">
    <location>
        <begin position="694"/>
        <end position="845"/>
    </location>
</feature>
<dbReference type="InterPro" id="IPR027417">
    <property type="entry name" value="P-loop_NTPase"/>
</dbReference>
<dbReference type="PROSITE" id="PS51192">
    <property type="entry name" value="HELICASE_ATP_BIND_1"/>
    <property type="match status" value="1"/>
</dbReference>
<evidence type="ECO:0000256" key="4">
    <source>
        <dbReference type="ARBA" id="ARBA00022840"/>
    </source>
</evidence>
<proteinExistence type="predicted"/>
<name>A0A813K7D6_POLGL</name>
<dbReference type="GO" id="GO:0005524">
    <property type="term" value="F:ATP binding"/>
    <property type="evidence" value="ECO:0007669"/>
    <property type="project" value="UniProtKB-KW"/>
</dbReference>
<dbReference type="CDD" id="cd03192">
    <property type="entry name" value="GST_C_Sigma_like"/>
    <property type="match status" value="1"/>
</dbReference>
<reference evidence="9" key="1">
    <citation type="submission" date="2021-02" db="EMBL/GenBank/DDBJ databases">
        <authorList>
            <person name="Dougan E. K."/>
            <person name="Rhodes N."/>
            <person name="Thang M."/>
            <person name="Chan C."/>
        </authorList>
    </citation>
    <scope>NUCLEOTIDE SEQUENCE</scope>
</reference>
<keyword evidence="3" id="KW-0347">Helicase</keyword>
<accession>A0A813K7D6</accession>
<dbReference type="InterPro" id="IPR004046">
    <property type="entry name" value="GST_C"/>
</dbReference>
<dbReference type="PANTHER" id="PTHR44533">
    <property type="entry name" value="DEAD/H RNA HELICASE, PUTATIVE-RELATED"/>
    <property type="match status" value="1"/>
</dbReference>
<dbReference type="InterPro" id="IPR036282">
    <property type="entry name" value="Glutathione-S-Trfase_C_sf"/>
</dbReference>
<feature type="compositionally biased region" description="Basic and acidic residues" evidence="5">
    <location>
        <begin position="1440"/>
        <end position="1454"/>
    </location>
</feature>
<feature type="region of interest" description="Disordered" evidence="5">
    <location>
        <begin position="866"/>
        <end position="932"/>
    </location>
</feature>
<dbReference type="InterPro" id="IPR010987">
    <property type="entry name" value="Glutathione-S-Trfase_C-like"/>
</dbReference>
<feature type="region of interest" description="Disordered" evidence="5">
    <location>
        <begin position="1432"/>
        <end position="1466"/>
    </location>
</feature>
<dbReference type="InterPro" id="IPR036249">
    <property type="entry name" value="Thioredoxin-like_sf"/>
</dbReference>
<evidence type="ECO:0000256" key="1">
    <source>
        <dbReference type="ARBA" id="ARBA00022741"/>
    </source>
</evidence>
<dbReference type="Pfam" id="PF00270">
    <property type="entry name" value="DEAD"/>
    <property type="match status" value="1"/>
</dbReference>
<evidence type="ECO:0000259" key="7">
    <source>
        <dbReference type="PROSITE" id="PS50405"/>
    </source>
</evidence>
<dbReference type="GO" id="GO:0016787">
    <property type="term" value="F:hydrolase activity"/>
    <property type="evidence" value="ECO:0007669"/>
    <property type="project" value="UniProtKB-KW"/>
</dbReference>
<evidence type="ECO:0000259" key="6">
    <source>
        <dbReference type="PROSITE" id="PS50404"/>
    </source>
</evidence>
<dbReference type="CDD" id="cd03039">
    <property type="entry name" value="GST_N_Sigma_like"/>
    <property type="match status" value="1"/>
</dbReference>
<dbReference type="GO" id="GO:0003676">
    <property type="term" value="F:nucleic acid binding"/>
    <property type="evidence" value="ECO:0007669"/>
    <property type="project" value="InterPro"/>
</dbReference>
<dbReference type="Pfam" id="PF14497">
    <property type="entry name" value="GST_C_3"/>
    <property type="match status" value="1"/>
</dbReference>
<gene>
    <name evidence="9" type="ORF">PGLA2088_LOCUS28146</name>
</gene>
<dbReference type="EMBL" id="CAJNNW010027752">
    <property type="protein sequence ID" value="CAE8692993.1"/>
    <property type="molecule type" value="Genomic_DNA"/>
</dbReference>
<sequence>MAFTLEPDNYDSFIDHNCQAAFMPVLDEEEEEEGEEGESPAAIVAALKEFAARAGDKVPAQALLRSFMISRFAKQTLALTKGQNEKTCQLMQLVVKVLVMQEMLLRYIPLDKRAYSTFAAEEWELFSESISGALDRYFTLISEELGKIRKLGVPEGFQLHACDLFDGRLYRHVFRFAVEKGLEADDNQVGADVFSFREYLSEELEFLWTEAAGTDKFWPLSMSALKDLPGIEPPDLPEKMAPRPKPELVDVKSSFLQTLWAEQGFEHADLLDPADEEEEGSDLLWERHTWNKGVYIDDVAKEQEMEKNEGEKRLEEKMKAKSGKLTERDLQFIAKFVLKKRQLALRALHSYSKSLTGSDKLHPPIIMKETQDDKGGKKEEKVVEVKLSSKHQEIIDKRKQEEDLKTKEYDAKKLKDWEKPVEKLAEVNDPGEMEKELLDLLVGYNRVTASFVGFPAMNAAFKTSEAQSKVLLKVLKSLRTALKKMQLDKLPTESQQKARQLVCYVFIIVQEGFNSFGKKDLDGKGIKIFQETLISIGFPKTAVTMFETWKQASAVLQLFRNVTYRHSTVTSAHFLPEAQHLALRGLYRICSHTTVARADRMAAAQPKLQLFYFDIKGKAEALRLLMNHAGLTFQDVRLAREDFFARKERGEFAFGQMPTLAVEESSGASHQLVQTASIARYIGKIAGGELYPSDPLTAAKVDAIIDQETDMTMAISCVKYQSRFGYEEVLGGPEGEGTLKVVKALGSEVLPRHLGFFERLLAESKSGWLAAGEGPSIADFVLVPRLEWLREGAGIGALDGAALFSSFPHICALIAKFNSLDSVKAWYAARLQGCEVLAQERRGPVADSTLEVTGVLHRMAFSDGITHAQKPADSKEDEKEADKGGKDDKKKGKDAKDDKKKDDKKDKKDDKKDKKDDKKDKKKDDDGDEKDLDSYKVSKEVDTFWSGVGPDEFAFQLMYMGPHMARSVGTAKDPLARVNFKPDGWQKDLLDIVDDKRSALVVAPTASGKTFIGYYVMDKVLRADNEGVAVYVAPSKALVNQVSAEIYARFSSKTYPAHSKNELLGVFLKEYNSAGGVMEAGKWKNCQVLVTVPHILEMLLLSPSNQDWVKRLRYVVFDEVHCIGEQEGGVQWEHSMQLIPCPFIALSATVADPSFFHNWLSRVNARKKTSKVEIVVHTERWNDLYKYIWHGDELRQLHPFVCLIEPNVRRNGISADLSLVPQEMISLWQQVKKVIGNNASWDKLAPTICFTDKSGFLTMTKRDARVYEKQLKVTFMELLKENVITTEGFSAMQLGLQGEIMLEWGGAQKFSPPPRAIVDKVATTEDSTEILADMTKLGKGSSYLQAATLYKLCRNLDKLEILPAIFFNFSRKEIERMLQKLVQELKDQQHNKYYGTEEASYKSKRIMEKREANFESAKVAYAQALKAKASASQESTAARKGGDEEGRGAGKSEAVDVSQESMMPEPIPPVDLADEIDMEFSFHSPKVLGQWQEDIEETLQELKKNGTADWLIDGLRHRVFLLLLLL</sequence>
<feature type="domain" description="GST N-terminal" evidence="6">
    <location>
        <begin position="606"/>
        <end position="690"/>
    </location>
</feature>
<keyword evidence="2" id="KW-0378">Hydrolase</keyword>
<feature type="domain" description="Helicase ATP-binding" evidence="8">
    <location>
        <begin position="990"/>
        <end position="1168"/>
    </location>
</feature>
<dbReference type="InterPro" id="IPR052431">
    <property type="entry name" value="SKI2_subfamily_helicases"/>
</dbReference>
<organism evidence="9 10">
    <name type="scientific">Polarella glacialis</name>
    <name type="common">Dinoflagellate</name>
    <dbReference type="NCBI Taxonomy" id="89957"/>
    <lineage>
        <taxon>Eukaryota</taxon>
        <taxon>Sar</taxon>
        <taxon>Alveolata</taxon>
        <taxon>Dinophyceae</taxon>
        <taxon>Suessiales</taxon>
        <taxon>Suessiaceae</taxon>
        <taxon>Polarella</taxon>
    </lineage>
</organism>
<dbReference type="InterPro" id="IPR011545">
    <property type="entry name" value="DEAD/DEAH_box_helicase_dom"/>
</dbReference>
<dbReference type="SUPFAM" id="SSF47616">
    <property type="entry name" value="GST C-terminal domain-like"/>
    <property type="match status" value="1"/>
</dbReference>
<evidence type="ECO:0000313" key="9">
    <source>
        <dbReference type="EMBL" id="CAE8692993.1"/>
    </source>
</evidence>
<dbReference type="SUPFAM" id="SSF52833">
    <property type="entry name" value="Thioredoxin-like"/>
    <property type="match status" value="1"/>
</dbReference>
<dbReference type="Gene3D" id="3.40.50.300">
    <property type="entry name" value="P-loop containing nucleotide triphosphate hydrolases"/>
    <property type="match status" value="1"/>
</dbReference>
<dbReference type="PROSITE" id="PS50405">
    <property type="entry name" value="GST_CTER"/>
    <property type="match status" value="1"/>
</dbReference>
<keyword evidence="4" id="KW-0067">ATP-binding</keyword>
<dbReference type="SUPFAM" id="SSF52540">
    <property type="entry name" value="P-loop containing nucleoside triphosphate hydrolases"/>
    <property type="match status" value="1"/>
</dbReference>
<evidence type="ECO:0000256" key="2">
    <source>
        <dbReference type="ARBA" id="ARBA00022801"/>
    </source>
</evidence>
<dbReference type="SFLD" id="SFLDS00019">
    <property type="entry name" value="Glutathione_Transferase_(cytos"/>
    <property type="match status" value="1"/>
</dbReference>
<dbReference type="SMART" id="SM00487">
    <property type="entry name" value="DEXDc"/>
    <property type="match status" value="1"/>
</dbReference>
<dbReference type="FunFam" id="3.40.50.300:FF:001039">
    <property type="entry name" value="ATP-dependent RNA helicase DDX60"/>
    <property type="match status" value="1"/>
</dbReference>
<dbReference type="Gene3D" id="3.40.30.10">
    <property type="entry name" value="Glutaredoxin"/>
    <property type="match status" value="1"/>
</dbReference>
<evidence type="ECO:0008006" key="11">
    <source>
        <dbReference type="Google" id="ProtNLM"/>
    </source>
</evidence>
<keyword evidence="1" id="KW-0547">Nucleotide-binding</keyword>
<evidence type="ECO:0000313" key="10">
    <source>
        <dbReference type="Proteomes" id="UP000626109"/>
    </source>
</evidence>
<dbReference type="Proteomes" id="UP000626109">
    <property type="component" value="Unassembled WGS sequence"/>
</dbReference>